<keyword evidence="1" id="KW-0472">Membrane</keyword>
<dbReference type="EMBL" id="NNRL01000130">
    <property type="protein sequence ID" value="OYR18543.1"/>
    <property type="molecule type" value="Genomic_DNA"/>
</dbReference>
<organism evidence="2 3">
    <name type="scientific">Brucella grignonensis</name>
    <dbReference type="NCBI Taxonomy" id="94627"/>
    <lineage>
        <taxon>Bacteria</taxon>
        <taxon>Pseudomonadati</taxon>
        <taxon>Pseudomonadota</taxon>
        <taxon>Alphaproteobacteria</taxon>
        <taxon>Hyphomicrobiales</taxon>
        <taxon>Brucellaceae</taxon>
        <taxon>Brucella/Ochrobactrum group</taxon>
        <taxon>Brucella</taxon>
    </lineage>
</organism>
<evidence type="ECO:0000256" key="1">
    <source>
        <dbReference type="SAM" id="Phobius"/>
    </source>
</evidence>
<sequence>MLNLLKNRVAYLSLSFALLMGSLPLISRGTTGGPEYLWWIGLAALCAGAAIPPVQRLFFSTK</sequence>
<feature type="transmembrane region" description="Helical" evidence="1">
    <location>
        <begin position="37"/>
        <end position="59"/>
    </location>
</feature>
<dbReference type="Proteomes" id="UP000216478">
    <property type="component" value="Unassembled WGS sequence"/>
</dbReference>
<keyword evidence="1" id="KW-1133">Transmembrane helix</keyword>
<proteinExistence type="predicted"/>
<accession>A0A256FUP8</accession>
<reference evidence="2 3" key="1">
    <citation type="submission" date="2017-07" db="EMBL/GenBank/DDBJ databases">
        <title>Phylogenetic study on the rhizospheric bacterium Ochrobactrum sp. A44.</title>
        <authorList>
            <person name="Krzyzanowska D.M."/>
            <person name="Ossowicki A."/>
            <person name="Rajewska M."/>
            <person name="Maciag T."/>
            <person name="Kaczynski Z."/>
            <person name="Czerwicka M."/>
            <person name="Jafra S."/>
        </authorList>
    </citation>
    <scope>NUCLEOTIDE SEQUENCE [LARGE SCALE GENOMIC DNA]</scope>
    <source>
        <strain evidence="2 3">OgA9a</strain>
    </source>
</reference>
<comment type="caution">
    <text evidence="2">The sequence shown here is derived from an EMBL/GenBank/DDBJ whole genome shotgun (WGS) entry which is preliminary data.</text>
</comment>
<dbReference type="AlphaFoldDB" id="A0A256FUP8"/>
<gene>
    <name evidence="2" type="ORF">CEV33_4846</name>
</gene>
<keyword evidence="3" id="KW-1185">Reference proteome</keyword>
<keyword evidence="1" id="KW-0812">Transmembrane</keyword>
<dbReference type="RefSeq" id="WP_094538731.1">
    <property type="nucleotide sequence ID" value="NZ_JBHEER010000017.1"/>
</dbReference>
<evidence type="ECO:0000313" key="3">
    <source>
        <dbReference type="Proteomes" id="UP000216478"/>
    </source>
</evidence>
<name>A0A256FUP8_9HYPH</name>
<protein>
    <submittedName>
        <fullName evidence="2">Putative membrane protein</fullName>
    </submittedName>
</protein>
<evidence type="ECO:0000313" key="2">
    <source>
        <dbReference type="EMBL" id="OYR18543.1"/>
    </source>
</evidence>